<dbReference type="Proteomes" id="UP000320811">
    <property type="component" value="Unassembled WGS sequence"/>
</dbReference>
<dbReference type="RefSeq" id="WP_145670884.1">
    <property type="nucleotide sequence ID" value="NZ_VIWO01000005.1"/>
</dbReference>
<organism evidence="2 3">
    <name type="scientific">Chitinophaga polysaccharea</name>
    <dbReference type="NCBI Taxonomy" id="1293035"/>
    <lineage>
        <taxon>Bacteria</taxon>
        <taxon>Pseudomonadati</taxon>
        <taxon>Bacteroidota</taxon>
        <taxon>Chitinophagia</taxon>
        <taxon>Chitinophagales</taxon>
        <taxon>Chitinophagaceae</taxon>
        <taxon>Chitinophaga</taxon>
    </lineage>
</organism>
<protein>
    <recommendedName>
        <fullName evidence="1">Glycoside hydrolase 123 catalytic domain-containing protein</fullName>
    </recommendedName>
</protein>
<name>A0A561PNL4_9BACT</name>
<dbReference type="InterPro" id="IPR008979">
    <property type="entry name" value="Galactose-bd-like_sf"/>
</dbReference>
<reference evidence="2 3" key="1">
    <citation type="submission" date="2019-06" db="EMBL/GenBank/DDBJ databases">
        <title>Sorghum-associated microbial communities from plants grown in Nebraska, USA.</title>
        <authorList>
            <person name="Schachtman D."/>
        </authorList>
    </citation>
    <scope>NUCLEOTIDE SEQUENCE [LARGE SCALE GENOMIC DNA]</scope>
    <source>
        <strain evidence="2 3">1209</strain>
    </source>
</reference>
<dbReference type="PROSITE" id="PS51257">
    <property type="entry name" value="PROKAR_LIPOPROTEIN"/>
    <property type="match status" value="1"/>
</dbReference>
<sequence length="710" mass="77985">MMRKLFNIVCSGNTRYAKMFIIIAGCLMTSCADTFSQNIADKAAIAVTPAPNYTLTKDKSQKEMLTDGRYASVLSFWKDPAALGWQNVKQVTIDFSFDKPVPVSRVNLNTVTGQKAEVSMPLSVLVFISNDQQQWQFLGDMTEQSGAKDEYYKIIPLSLKGLQANGKYVRVLAIPNGSYFFTDEIQIIAGKDNAGKASTYKTVSDNDLPGFIKTCRDAAIGKRFSNEASSAAVAKSAPLSVMSATTSGQSGVTLVPLASPFSPDLQAVNSPVPVETFKGLSSYSGWLIANPGNQNATVTLSYTSSAADLGVNVYWAKPVKSRDFKVIPDALMELQSGASIELAPRENRLILMKTLAKSAGNSKVILSIKDPRHTASSELTVNAGNASLSGYMNLRPDVNVWAYFSDPLLQGREASARQDLLNHYVNTFVIPPGILLPNVPVASNQKLQAYLQYIKGFDKVLLYLDFSVNAKSGFLSDAWKQSFLTWYDALMKAIVSAGISANNVYLYPFDEVKPAQLNTFQQFADWIKSARKDARIFATISNAGTLKSIGNNLDICQLFCSPNILREKQQNYAPRGKNWLYDIKKPTKSLSPYSYYRLMAWKAYASGITGIGFWQYADVGHEANATSVWDDFDGKSADFAVIYDDSNKVLSSRRWEAFKAGVEDYMLLSAYARKAGQQAAMDLCRNVLSNEGQAAAAEDARNKMIKALEN</sequence>
<evidence type="ECO:0000259" key="1">
    <source>
        <dbReference type="Pfam" id="PF13320"/>
    </source>
</evidence>
<dbReference type="Gene3D" id="2.60.120.1190">
    <property type="match status" value="1"/>
</dbReference>
<comment type="caution">
    <text evidence="2">The sequence shown here is derived from an EMBL/GenBank/DDBJ whole genome shotgun (WGS) entry which is preliminary data.</text>
</comment>
<evidence type="ECO:0000313" key="2">
    <source>
        <dbReference type="EMBL" id="TWF39693.1"/>
    </source>
</evidence>
<dbReference type="Pfam" id="PF13320">
    <property type="entry name" value="GH123_cat"/>
    <property type="match status" value="1"/>
</dbReference>
<dbReference type="EMBL" id="VIWO01000005">
    <property type="protein sequence ID" value="TWF39693.1"/>
    <property type="molecule type" value="Genomic_DNA"/>
</dbReference>
<gene>
    <name evidence="2" type="ORF">FHW36_105132</name>
</gene>
<feature type="domain" description="Glycoside hydrolase 123 catalytic" evidence="1">
    <location>
        <begin position="476"/>
        <end position="669"/>
    </location>
</feature>
<dbReference type="OrthoDB" id="624715at2"/>
<dbReference type="SUPFAM" id="SSF49785">
    <property type="entry name" value="Galactose-binding domain-like"/>
    <property type="match status" value="1"/>
</dbReference>
<evidence type="ECO:0000313" key="3">
    <source>
        <dbReference type="Proteomes" id="UP000320811"/>
    </source>
</evidence>
<dbReference type="InterPro" id="IPR025150">
    <property type="entry name" value="GH123_cat"/>
</dbReference>
<proteinExistence type="predicted"/>
<accession>A0A561PNL4</accession>
<keyword evidence="3" id="KW-1185">Reference proteome</keyword>
<dbReference type="AlphaFoldDB" id="A0A561PNL4"/>